<protein>
    <submittedName>
        <fullName evidence="2">BNR repeat-like domain-containing protein</fullName>
    </submittedName>
</protein>
<dbReference type="InterPro" id="IPR036278">
    <property type="entry name" value="Sialidase_sf"/>
</dbReference>
<dbReference type="Pfam" id="PF13088">
    <property type="entry name" value="BNR_2"/>
    <property type="match status" value="1"/>
</dbReference>
<evidence type="ECO:0000313" key="2">
    <source>
        <dbReference type="EMBL" id="SDE49283.1"/>
    </source>
</evidence>
<dbReference type="InterPro" id="IPR011040">
    <property type="entry name" value="Sialidase"/>
</dbReference>
<accession>A0A1G7DCN7</accession>
<dbReference type="Gene3D" id="2.120.10.10">
    <property type="match status" value="1"/>
</dbReference>
<gene>
    <name evidence="2" type="ORF">SAMN04488071_3050</name>
</gene>
<name>A0A1G7DCN7_9PROT</name>
<dbReference type="PANTHER" id="PTHR43752">
    <property type="entry name" value="BNR/ASP-BOX REPEAT FAMILY PROTEIN"/>
    <property type="match status" value="1"/>
</dbReference>
<dbReference type="Proteomes" id="UP000183685">
    <property type="component" value="Unassembled WGS sequence"/>
</dbReference>
<dbReference type="RefSeq" id="WP_160328613.1">
    <property type="nucleotide sequence ID" value="NZ_FNAK01000007.1"/>
</dbReference>
<feature type="domain" description="Sialidase" evidence="1">
    <location>
        <begin position="147"/>
        <end position="355"/>
    </location>
</feature>
<dbReference type="STRING" id="637679.GCA_001550055_02255"/>
<evidence type="ECO:0000259" key="1">
    <source>
        <dbReference type="Pfam" id="PF13088"/>
    </source>
</evidence>
<keyword evidence="3" id="KW-1185">Reference proteome</keyword>
<dbReference type="PANTHER" id="PTHR43752:SF2">
    <property type="entry name" value="BNR_ASP-BOX REPEAT FAMILY PROTEIN"/>
    <property type="match status" value="1"/>
</dbReference>
<dbReference type="SUPFAM" id="SSF50939">
    <property type="entry name" value="Sialidases"/>
    <property type="match status" value="1"/>
</dbReference>
<reference evidence="2 3" key="1">
    <citation type="submission" date="2016-10" db="EMBL/GenBank/DDBJ databases">
        <authorList>
            <person name="de Groot N.N."/>
        </authorList>
    </citation>
    <scope>NUCLEOTIDE SEQUENCE [LARGE SCALE GENOMIC DNA]</scope>
    <source>
        <strain evidence="2 3">CGMCC 1.9109</strain>
    </source>
</reference>
<organism evidence="2 3">
    <name type="scientific">Kordiimonas lacus</name>
    <dbReference type="NCBI Taxonomy" id="637679"/>
    <lineage>
        <taxon>Bacteria</taxon>
        <taxon>Pseudomonadati</taxon>
        <taxon>Pseudomonadota</taxon>
        <taxon>Alphaproteobacteria</taxon>
        <taxon>Kordiimonadales</taxon>
        <taxon>Kordiimonadaceae</taxon>
        <taxon>Kordiimonas</taxon>
    </lineage>
</organism>
<sequence>MGLRIQEHRILYRDERFFAAFPCVVTLPDGGVILSFRRAPDHRWMLGEHRDEHFDSVDHLHFRSHIACVKLDETLAPTQPVKILPPHAEAADQDANMFLTSTGRLIQYGFLWYPVPTADANRLMDHGLLGFRRPSEDGEAYLNWGGYTRFSDDLGASWSDHQMVPVDDKTFDFGYGHRPGGAALRGRMIEQGDGTLMVAGYQGRLEGRPYTALRVFKSLDMGASWQLHPDVVAMDDIGLQEPALAPWPAGAISVFNRTSENDDRLVTARSDDGGATFGPPQTVEVKGHPYDPFVLQDGRLLLVYGYRHAPMGVRARLVAPGQAIEDASEVIVRDDSPSRDTGYPSATQLADGRIVIAYYITDERGIRGIECTVLEID</sequence>
<evidence type="ECO:0000313" key="3">
    <source>
        <dbReference type="Proteomes" id="UP000183685"/>
    </source>
</evidence>
<dbReference type="CDD" id="cd15482">
    <property type="entry name" value="Sialidase_non-viral"/>
    <property type="match status" value="1"/>
</dbReference>
<proteinExistence type="predicted"/>
<dbReference type="AlphaFoldDB" id="A0A1G7DCN7"/>
<dbReference type="EMBL" id="FNAK01000007">
    <property type="protein sequence ID" value="SDE49283.1"/>
    <property type="molecule type" value="Genomic_DNA"/>
</dbReference>